<keyword evidence="4" id="KW-0274">FAD</keyword>
<protein>
    <recommendedName>
        <fullName evidence="10">Acyl-CoA dehydrogenase</fullName>
    </recommendedName>
</protein>
<evidence type="ECO:0000256" key="2">
    <source>
        <dbReference type="ARBA" id="ARBA00009347"/>
    </source>
</evidence>
<dbReference type="InterPro" id="IPR006091">
    <property type="entry name" value="Acyl-CoA_Oxase/DH_mid-dom"/>
</dbReference>
<name>A0A381ZJ45_9ZZZZ</name>
<comment type="similarity">
    <text evidence="2">Belongs to the acyl-CoA dehydrogenase family.</text>
</comment>
<dbReference type="FunFam" id="2.40.110.10:FF:000002">
    <property type="entry name" value="Acyl-CoA dehydrogenase fadE12"/>
    <property type="match status" value="1"/>
</dbReference>
<evidence type="ECO:0000256" key="3">
    <source>
        <dbReference type="ARBA" id="ARBA00022630"/>
    </source>
</evidence>
<sequence length="386" mass="42872">MDFALTDEQEMIVDTVRTFVDRELVPHEDDVERLGEVPPDLVTGIRRRSLDAGIYAANMPTEFGGGGLDNLTMAMVDRAFGWTQYALHYIVARPSNILQACTGDQVEDYLAPTVRGERVDCLAMSEPGAGSDIRGMSCRAERQGDDYLINGTKHFISHADLADYTILFAATGEEQTARGPKKLITAFLVDHDTPGFEMASGYNCVSNRGYHNMILNFDDCRVPASKVLGEEHKGFEVANAWLGATRLQVAAICLGRADRALSVATEWAASREQFGQQIGKFQGVSFKLADMRTKLTEAELMTYRAAWRMDLDRMTDGDAAMAKISSTEMLQFVADEAIQILGGMGLMDELPLERIWRDARVDRIWDGTSEIQRHIISREMLRPLGG</sequence>
<dbReference type="Pfam" id="PF02771">
    <property type="entry name" value="Acyl-CoA_dh_N"/>
    <property type="match status" value="1"/>
</dbReference>
<feature type="domain" description="Acyl-CoA oxidase/dehydrogenase middle" evidence="7">
    <location>
        <begin position="121"/>
        <end position="220"/>
    </location>
</feature>
<dbReference type="SUPFAM" id="SSF56645">
    <property type="entry name" value="Acyl-CoA dehydrogenase NM domain-like"/>
    <property type="match status" value="1"/>
</dbReference>
<dbReference type="Gene3D" id="2.40.110.10">
    <property type="entry name" value="Butyryl-CoA Dehydrogenase, subunit A, domain 2"/>
    <property type="match status" value="1"/>
</dbReference>
<dbReference type="InterPro" id="IPR009100">
    <property type="entry name" value="AcylCoA_DH/oxidase_NM_dom_sf"/>
</dbReference>
<evidence type="ECO:0000259" key="8">
    <source>
        <dbReference type="Pfam" id="PF02771"/>
    </source>
</evidence>
<feature type="domain" description="Acyl-CoA dehydrogenase/oxidase C-terminal" evidence="6">
    <location>
        <begin position="233"/>
        <end position="381"/>
    </location>
</feature>
<evidence type="ECO:0000256" key="1">
    <source>
        <dbReference type="ARBA" id="ARBA00001974"/>
    </source>
</evidence>
<evidence type="ECO:0000313" key="9">
    <source>
        <dbReference type="EMBL" id="SVA88862.1"/>
    </source>
</evidence>
<evidence type="ECO:0008006" key="10">
    <source>
        <dbReference type="Google" id="ProtNLM"/>
    </source>
</evidence>
<dbReference type="Pfam" id="PF02770">
    <property type="entry name" value="Acyl-CoA_dh_M"/>
    <property type="match status" value="1"/>
</dbReference>
<keyword evidence="3" id="KW-0285">Flavoprotein</keyword>
<dbReference type="SUPFAM" id="SSF47203">
    <property type="entry name" value="Acyl-CoA dehydrogenase C-terminal domain-like"/>
    <property type="match status" value="1"/>
</dbReference>
<dbReference type="InterPro" id="IPR006089">
    <property type="entry name" value="Acyl-CoA_DH_CS"/>
</dbReference>
<dbReference type="Pfam" id="PF00441">
    <property type="entry name" value="Acyl-CoA_dh_1"/>
    <property type="match status" value="1"/>
</dbReference>
<dbReference type="Gene3D" id="1.20.140.10">
    <property type="entry name" value="Butyryl-CoA Dehydrogenase, subunit A, domain 3"/>
    <property type="match status" value="1"/>
</dbReference>
<proteinExistence type="inferred from homology"/>
<dbReference type="InterPro" id="IPR013786">
    <property type="entry name" value="AcylCoA_DH/ox_N"/>
</dbReference>
<dbReference type="PANTHER" id="PTHR43884">
    <property type="entry name" value="ACYL-COA DEHYDROGENASE"/>
    <property type="match status" value="1"/>
</dbReference>
<reference evidence="9" key="1">
    <citation type="submission" date="2018-05" db="EMBL/GenBank/DDBJ databases">
        <authorList>
            <person name="Lanie J.A."/>
            <person name="Ng W.-L."/>
            <person name="Kazmierczak K.M."/>
            <person name="Andrzejewski T.M."/>
            <person name="Davidsen T.M."/>
            <person name="Wayne K.J."/>
            <person name="Tettelin H."/>
            <person name="Glass J.I."/>
            <person name="Rusch D."/>
            <person name="Podicherti R."/>
            <person name="Tsui H.-C.T."/>
            <person name="Winkler M.E."/>
        </authorList>
    </citation>
    <scope>NUCLEOTIDE SEQUENCE</scope>
</reference>
<gene>
    <name evidence="9" type="ORF">METZ01_LOCUS141716</name>
</gene>
<dbReference type="GO" id="GO:0003995">
    <property type="term" value="F:acyl-CoA dehydrogenase activity"/>
    <property type="evidence" value="ECO:0007669"/>
    <property type="project" value="InterPro"/>
</dbReference>
<evidence type="ECO:0000256" key="4">
    <source>
        <dbReference type="ARBA" id="ARBA00022827"/>
    </source>
</evidence>
<dbReference type="EMBL" id="UINC01021395">
    <property type="protein sequence ID" value="SVA88862.1"/>
    <property type="molecule type" value="Genomic_DNA"/>
</dbReference>
<dbReference type="PIRSF" id="PIRSF016578">
    <property type="entry name" value="HsaA"/>
    <property type="match status" value="1"/>
</dbReference>
<comment type="cofactor">
    <cofactor evidence="1">
        <name>FAD</name>
        <dbReference type="ChEBI" id="CHEBI:57692"/>
    </cofactor>
</comment>
<dbReference type="PROSITE" id="PS00073">
    <property type="entry name" value="ACYL_COA_DH_2"/>
    <property type="match status" value="1"/>
</dbReference>
<evidence type="ECO:0000256" key="5">
    <source>
        <dbReference type="ARBA" id="ARBA00023002"/>
    </source>
</evidence>
<dbReference type="InterPro" id="IPR046373">
    <property type="entry name" value="Acyl-CoA_Oxase/DH_mid-dom_sf"/>
</dbReference>
<feature type="domain" description="Acyl-CoA dehydrogenase/oxidase N-terminal" evidence="8">
    <location>
        <begin position="6"/>
        <end position="117"/>
    </location>
</feature>
<accession>A0A381ZJ45</accession>
<dbReference type="Gene3D" id="1.10.540.10">
    <property type="entry name" value="Acyl-CoA dehydrogenase/oxidase, N-terminal domain"/>
    <property type="match status" value="1"/>
</dbReference>
<evidence type="ECO:0000259" key="7">
    <source>
        <dbReference type="Pfam" id="PF02770"/>
    </source>
</evidence>
<dbReference type="PANTHER" id="PTHR43884:SF40">
    <property type="entry name" value="ACYL-COA DEHYDROGENASE"/>
    <property type="match status" value="1"/>
</dbReference>
<dbReference type="PROSITE" id="PS00072">
    <property type="entry name" value="ACYL_COA_DH_1"/>
    <property type="match status" value="1"/>
</dbReference>
<dbReference type="InterPro" id="IPR009075">
    <property type="entry name" value="AcylCo_DH/oxidase_C"/>
</dbReference>
<organism evidence="9">
    <name type="scientific">marine metagenome</name>
    <dbReference type="NCBI Taxonomy" id="408172"/>
    <lineage>
        <taxon>unclassified sequences</taxon>
        <taxon>metagenomes</taxon>
        <taxon>ecological metagenomes</taxon>
    </lineage>
</organism>
<dbReference type="AlphaFoldDB" id="A0A381ZJ45"/>
<dbReference type="GO" id="GO:0050660">
    <property type="term" value="F:flavin adenine dinucleotide binding"/>
    <property type="evidence" value="ECO:0007669"/>
    <property type="project" value="InterPro"/>
</dbReference>
<dbReference type="FunFam" id="1.20.140.10:FF:000001">
    <property type="entry name" value="Acyl-CoA dehydrogenase"/>
    <property type="match status" value="1"/>
</dbReference>
<evidence type="ECO:0000259" key="6">
    <source>
        <dbReference type="Pfam" id="PF00441"/>
    </source>
</evidence>
<keyword evidence="5" id="KW-0560">Oxidoreductase</keyword>
<dbReference type="InterPro" id="IPR037069">
    <property type="entry name" value="AcylCoA_DH/ox_N_sf"/>
</dbReference>
<dbReference type="InterPro" id="IPR036250">
    <property type="entry name" value="AcylCo_DH-like_C"/>
</dbReference>